<comment type="function">
    <text evidence="2">Catalyzes the reversible conversion of ribose-5-phosphate to ribulose 5-phosphate.</text>
</comment>
<comment type="caution">
    <text evidence="3">The sequence shown here is derived from an EMBL/GenBank/DDBJ whole genome shotgun (WGS) entry which is preliminary data.</text>
</comment>
<feature type="binding site" evidence="2">
    <location>
        <begin position="30"/>
        <end position="33"/>
    </location>
    <ligand>
        <name>substrate</name>
    </ligand>
</feature>
<organism evidence="3 4">
    <name type="scientific">Candidatus Nitronereus thalassa</name>
    <dbReference type="NCBI Taxonomy" id="3020898"/>
    <lineage>
        <taxon>Bacteria</taxon>
        <taxon>Pseudomonadati</taxon>
        <taxon>Nitrospirota</taxon>
        <taxon>Nitrospiria</taxon>
        <taxon>Nitrospirales</taxon>
        <taxon>Nitrospiraceae</taxon>
        <taxon>Candidatus Nitronereus</taxon>
    </lineage>
</organism>
<dbReference type="NCBIfam" id="TIGR00021">
    <property type="entry name" value="rpiA"/>
    <property type="match status" value="1"/>
</dbReference>
<dbReference type="RefSeq" id="WP_313833859.1">
    <property type="nucleotide sequence ID" value="NZ_JAQOUE010000001.1"/>
</dbReference>
<dbReference type="HAMAP" id="MF_00170">
    <property type="entry name" value="Rib_5P_isom_A"/>
    <property type="match status" value="1"/>
</dbReference>
<dbReference type="PANTHER" id="PTHR43748:SF3">
    <property type="entry name" value="RIBOSE-5-PHOSPHATE ISOMERASE 3, CHLOROPLASTIC-RELATED"/>
    <property type="match status" value="1"/>
</dbReference>
<dbReference type="SUPFAM" id="SSF100950">
    <property type="entry name" value="NagB/RpiA/CoA transferase-like"/>
    <property type="match status" value="1"/>
</dbReference>
<name>A0ABU3KAJ2_9BACT</name>
<accession>A0ABU3KAJ2</accession>
<keyword evidence="4" id="KW-1185">Reference proteome</keyword>
<feature type="binding site" evidence="2">
    <location>
        <begin position="98"/>
        <end position="101"/>
    </location>
    <ligand>
        <name>substrate</name>
    </ligand>
</feature>
<dbReference type="PANTHER" id="PTHR43748">
    <property type="entry name" value="RIBOSE-5-PHOSPHATE ISOMERASE 3, CHLOROPLASTIC-RELATED"/>
    <property type="match status" value="1"/>
</dbReference>
<dbReference type="Proteomes" id="UP001250932">
    <property type="component" value="Unassembled WGS sequence"/>
</dbReference>
<feature type="binding site" evidence="2">
    <location>
        <position position="125"/>
    </location>
    <ligand>
        <name>substrate</name>
    </ligand>
</feature>
<comment type="similarity">
    <text evidence="2">Belongs to the ribose 5-phosphate isomerase family.</text>
</comment>
<dbReference type="Gene3D" id="3.40.50.1360">
    <property type="match status" value="1"/>
</dbReference>
<dbReference type="Pfam" id="PF06026">
    <property type="entry name" value="Rib_5-P_isom_A"/>
    <property type="match status" value="1"/>
</dbReference>
<feature type="active site" description="Proton acceptor" evidence="2">
    <location>
        <position position="107"/>
    </location>
</feature>
<proteinExistence type="inferred from homology"/>
<feature type="binding site" evidence="2">
    <location>
        <begin position="85"/>
        <end position="88"/>
    </location>
    <ligand>
        <name>substrate</name>
    </ligand>
</feature>
<dbReference type="SUPFAM" id="SSF75445">
    <property type="entry name" value="D-ribose-5-phosphate isomerase (RpiA), lid domain"/>
    <property type="match status" value="1"/>
</dbReference>
<sequence>MTPNQEDGKRAAGEAALQYVQDGALVGLGTGSTVKYFLLALGEKVKSGFRIQGIPTSQDTARLANELNIPLLPYESNWELDVAVDGADQVDPQFQLIKGGGGALLREKIVAAAARQFIVIVDEAKWVPVLGMPMPVPVEVIPFGWPNAQRQIRALGWPSHLRKKNNAVFKTDEGNVILDVEIDRIEDAGTVEAQLNGIPGVVENGLFVNRTSLVVIGGTQGVQIKKCPTF</sequence>
<dbReference type="InterPro" id="IPR050262">
    <property type="entry name" value="Ribose-5P_isomerase"/>
</dbReference>
<gene>
    <name evidence="2 3" type="primary">rpiA</name>
    <name evidence="3" type="ORF">PPG34_13140</name>
</gene>
<comment type="subunit">
    <text evidence="2">Homodimer.</text>
</comment>
<protein>
    <recommendedName>
        <fullName evidence="2">Ribose-5-phosphate isomerase A</fullName>
        <ecNumber evidence="2">5.3.1.6</ecNumber>
    </recommendedName>
    <alternativeName>
        <fullName evidence="2">Phosphoriboisomerase A</fullName>
        <shortName evidence="2">PRI</shortName>
    </alternativeName>
</protein>
<dbReference type="NCBIfam" id="NF001924">
    <property type="entry name" value="PRK00702.1"/>
    <property type="match status" value="1"/>
</dbReference>
<dbReference type="EMBL" id="JAQOUE010000001">
    <property type="protein sequence ID" value="MDT7043299.1"/>
    <property type="molecule type" value="Genomic_DNA"/>
</dbReference>
<evidence type="ECO:0000256" key="1">
    <source>
        <dbReference type="ARBA" id="ARBA00023235"/>
    </source>
</evidence>
<dbReference type="InterPro" id="IPR004788">
    <property type="entry name" value="Ribose5P_isomerase_type_A"/>
</dbReference>
<dbReference type="InterPro" id="IPR020672">
    <property type="entry name" value="Ribose5P_isomerase_typA_subgr"/>
</dbReference>
<dbReference type="GO" id="GO:0004751">
    <property type="term" value="F:ribose-5-phosphate isomerase activity"/>
    <property type="evidence" value="ECO:0007669"/>
    <property type="project" value="UniProtKB-EC"/>
</dbReference>
<evidence type="ECO:0000313" key="4">
    <source>
        <dbReference type="Proteomes" id="UP001250932"/>
    </source>
</evidence>
<reference evidence="3 4" key="1">
    <citation type="journal article" date="2023" name="ISME J.">
        <title>Cultivation and genomic characterization of novel and ubiquitous marine nitrite-oxidizing bacteria from the Nitrospirales.</title>
        <authorList>
            <person name="Mueller A.J."/>
            <person name="Daebeler A."/>
            <person name="Herbold C.W."/>
            <person name="Kirkegaard R.H."/>
            <person name="Daims H."/>
        </authorList>
    </citation>
    <scope>NUCLEOTIDE SEQUENCE [LARGE SCALE GENOMIC DNA]</scope>
    <source>
        <strain evidence="3 4">EB</strain>
    </source>
</reference>
<dbReference type="EC" id="5.3.1.6" evidence="2"/>
<dbReference type="InterPro" id="IPR037171">
    <property type="entry name" value="NagB/RpiA_transferase-like"/>
</dbReference>
<dbReference type="Gene3D" id="3.30.70.260">
    <property type="match status" value="1"/>
</dbReference>
<evidence type="ECO:0000313" key="3">
    <source>
        <dbReference type="EMBL" id="MDT7043299.1"/>
    </source>
</evidence>
<comment type="catalytic activity">
    <reaction evidence="2">
        <text>aldehydo-D-ribose 5-phosphate = D-ribulose 5-phosphate</text>
        <dbReference type="Rhea" id="RHEA:14657"/>
        <dbReference type="ChEBI" id="CHEBI:58121"/>
        <dbReference type="ChEBI" id="CHEBI:58273"/>
        <dbReference type="EC" id="5.3.1.6"/>
    </reaction>
</comment>
<keyword evidence="1 2" id="KW-0413">Isomerase</keyword>
<dbReference type="CDD" id="cd01398">
    <property type="entry name" value="RPI_A"/>
    <property type="match status" value="1"/>
</dbReference>
<comment type="pathway">
    <text evidence="2">Carbohydrate degradation; pentose phosphate pathway; D-ribose 5-phosphate from D-ribulose 5-phosphate (non-oxidative stage): step 1/1.</text>
</comment>
<evidence type="ECO:0000256" key="2">
    <source>
        <dbReference type="HAMAP-Rule" id="MF_00170"/>
    </source>
</evidence>